<keyword evidence="1" id="KW-0175">Coiled coil</keyword>
<dbReference type="RefSeq" id="WP_127187153.1">
    <property type="nucleotide sequence ID" value="NZ_RZNJ01000001.1"/>
</dbReference>
<evidence type="ECO:0000313" key="3">
    <source>
        <dbReference type="Proteomes" id="UP000281547"/>
    </source>
</evidence>
<accession>A0A433XLV0</accession>
<dbReference type="AlphaFoldDB" id="A0A433XLV0"/>
<dbReference type="EMBL" id="RZNJ01000001">
    <property type="protein sequence ID" value="RUT35033.1"/>
    <property type="molecule type" value="Genomic_DNA"/>
</dbReference>
<comment type="caution">
    <text evidence="2">The sequence shown here is derived from an EMBL/GenBank/DDBJ whole genome shotgun (WGS) entry which is preliminary data.</text>
</comment>
<dbReference type="Proteomes" id="UP000281547">
    <property type="component" value="Unassembled WGS sequence"/>
</dbReference>
<reference evidence="2 3" key="1">
    <citation type="journal article" date="2016" name="Int. J. Syst. Evol. Microbiol.">
        <title>Arsenicitalea aurantiaca gen. nov., sp. nov., a new member of the family Hyphomicrobiaceae, isolated from high-arsenic sediment.</title>
        <authorList>
            <person name="Mu Y."/>
            <person name="Zhou L."/>
            <person name="Zeng X.C."/>
            <person name="Liu L."/>
            <person name="Pan Y."/>
            <person name="Chen X."/>
            <person name="Wang J."/>
            <person name="Li S."/>
            <person name="Li W.J."/>
            <person name="Wang Y."/>
        </authorList>
    </citation>
    <scope>NUCLEOTIDE SEQUENCE [LARGE SCALE GENOMIC DNA]</scope>
    <source>
        <strain evidence="2 3">42-50</strain>
    </source>
</reference>
<evidence type="ECO:0000256" key="1">
    <source>
        <dbReference type="SAM" id="Coils"/>
    </source>
</evidence>
<dbReference type="OrthoDB" id="7951340at2"/>
<evidence type="ECO:0000313" key="2">
    <source>
        <dbReference type="EMBL" id="RUT35033.1"/>
    </source>
</evidence>
<name>A0A433XLV0_9HYPH</name>
<sequence length="153" mass="16208">MAEGTVSTGGEPIERLVQDLLDTGEMNPETVADLERMRNDFREGTLDADDRDYLVALHGRLLGEGAVPATPFDDAPGEAVHVAEAAAVAEGWRERAEAAETRLEGARERIAALLAEARHQDGIEAVARVGALTEALAAIEGVAAPVEAETPRE</sequence>
<feature type="coiled-coil region" evidence="1">
    <location>
        <begin position="89"/>
        <end position="116"/>
    </location>
</feature>
<gene>
    <name evidence="2" type="ORF">EMQ25_03515</name>
</gene>
<protein>
    <submittedName>
        <fullName evidence="2">Uncharacterized protein</fullName>
    </submittedName>
</protein>
<organism evidence="2 3">
    <name type="scientific">Arsenicitalea aurantiaca</name>
    <dbReference type="NCBI Taxonomy" id="1783274"/>
    <lineage>
        <taxon>Bacteria</taxon>
        <taxon>Pseudomonadati</taxon>
        <taxon>Pseudomonadota</taxon>
        <taxon>Alphaproteobacteria</taxon>
        <taxon>Hyphomicrobiales</taxon>
        <taxon>Devosiaceae</taxon>
        <taxon>Arsenicitalea</taxon>
    </lineage>
</organism>
<proteinExistence type="predicted"/>
<keyword evidence="3" id="KW-1185">Reference proteome</keyword>